<evidence type="ECO:0000256" key="1">
    <source>
        <dbReference type="ARBA" id="ARBA00022737"/>
    </source>
</evidence>
<dbReference type="PROSITE" id="PS51375">
    <property type="entry name" value="PPR"/>
    <property type="match status" value="3"/>
</dbReference>
<feature type="repeat" description="PPR" evidence="2">
    <location>
        <begin position="94"/>
        <end position="128"/>
    </location>
</feature>
<dbReference type="FunFam" id="1.25.40.10:FF:000031">
    <property type="entry name" value="Pentatricopeptide repeat-containing protein mitochondrial"/>
    <property type="match status" value="1"/>
</dbReference>
<evidence type="ECO:0000313" key="4">
    <source>
        <dbReference type="Proteomes" id="UP000737018"/>
    </source>
</evidence>
<dbReference type="Pfam" id="PF01535">
    <property type="entry name" value="PPR"/>
    <property type="match status" value="4"/>
</dbReference>
<dbReference type="InterPro" id="IPR011990">
    <property type="entry name" value="TPR-like_helical_dom_sf"/>
</dbReference>
<dbReference type="Gene3D" id="1.25.40.10">
    <property type="entry name" value="Tetratricopeptide repeat domain"/>
    <property type="match status" value="2"/>
</dbReference>
<accession>A0A8J4RZG0</accession>
<reference evidence="3" key="1">
    <citation type="submission" date="2020-03" db="EMBL/GenBank/DDBJ databases">
        <title>Castanea mollissima Vanexum genome sequencing.</title>
        <authorList>
            <person name="Staton M."/>
        </authorList>
    </citation>
    <scope>NUCLEOTIDE SEQUENCE</scope>
    <source>
        <tissue evidence="3">Leaf</tissue>
    </source>
</reference>
<evidence type="ECO:0008006" key="5">
    <source>
        <dbReference type="Google" id="ProtNLM"/>
    </source>
</evidence>
<name>A0A8J4RZG0_9ROSI</name>
<dbReference type="EMBL" id="JRKL02000293">
    <property type="protein sequence ID" value="KAF3972931.1"/>
    <property type="molecule type" value="Genomic_DNA"/>
</dbReference>
<feature type="repeat" description="PPR" evidence="2">
    <location>
        <begin position="25"/>
        <end position="59"/>
    </location>
</feature>
<dbReference type="GO" id="GO:0003723">
    <property type="term" value="F:RNA binding"/>
    <property type="evidence" value="ECO:0007669"/>
    <property type="project" value="InterPro"/>
</dbReference>
<keyword evidence="1" id="KW-0677">Repeat</keyword>
<dbReference type="PANTHER" id="PTHR47926">
    <property type="entry name" value="PENTATRICOPEPTIDE REPEAT-CONTAINING PROTEIN"/>
    <property type="match status" value="1"/>
</dbReference>
<dbReference type="GO" id="GO:0009451">
    <property type="term" value="P:RNA modification"/>
    <property type="evidence" value="ECO:0007669"/>
    <property type="project" value="InterPro"/>
</dbReference>
<comment type="caution">
    <text evidence="3">The sequence shown here is derived from an EMBL/GenBank/DDBJ whole genome shotgun (WGS) entry which is preliminary data.</text>
</comment>
<dbReference type="PANTHER" id="PTHR47926:SF545">
    <property type="entry name" value="PENTACOTRIPEPTIDE-REPEAT REGION OF PRORP DOMAIN-CONTAINING PROTEIN"/>
    <property type="match status" value="1"/>
</dbReference>
<evidence type="ECO:0000313" key="3">
    <source>
        <dbReference type="EMBL" id="KAF3972931.1"/>
    </source>
</evidence>
<keyword evidence="4" id="KW-1185">Reference proteome</keyword>
<dbReference type="OrthoDB" id="9990610at2759"/>
<dbReference type="AlphaFoldDB" id="A0A8J4RZG0"/>
<gene>
    <name evidence="3" type="ORF">CMV_003610</name>
</gene>
<evidence type="ECO:0000256" key="2">
    <source>
        <dbReference type="PROSITE-ProRule" id="PRU00708"/>
    </source>
</evidence>
<dbReference type="NCBIfam" id="TIGR00756">
    <property type="entry name" value="PPR"/>
    <property type="match status" value="4"/>
</dbReference>
<dbReference type="Pfam" id="PF13041">
    <property type="entry name" value="PPR_2"/>
    <property type="match status" value="1"/>
</dbReference>
<dbReference type="Proteomes" id="UP000737018">
    <property type="component" value="Unassembled WGS sequence"/>
</dbReference>
<dbReference type="InterPro" id="IPR002885">
    <property type="entry name" value="PPR_rpt"/>
</dbReference>
<protein>
    <recommendedName>
        <fullName evidence="5">Pentatricopeptide repeat-containing protein</fullName>
    </recommendedName>
</protein>
<dbReference type="InterPro" id="IPR046960">
    <property type="entry name" value="PPR_At4g14850-like_plant"/>
</dbReference>
<sequence>MIAGYSKCGDVESAWKLFDQVNDRDLLFFNAMIACYAQNSQPKETIELFSLMLERNIDVQPDGLTLSSVISACSQLKFGSSVESYMNKFGIELDDHLATALVDLYAKCGSIDEAYELFRGLRKRDLIAYSAMIFGYGINGKAVNVIRLFEEMLISHICHNLVTYTGLLSAFNQAGLIEEGYQFFNSMKDHGLMH</sequence>
<organism evidence="3 4">
    <name type="scientific">Castanea mollissima</name>
    <name type="common">Chinese chestnut</name>
    <dbReference type="NCBI Taxonomy" id="60419"/>
    <lineage>
        <taxon>Eukaryota</taxon>
        <taxon>Viridiplantae</taxon>
        <taxon>Streptophyta</taxon>
        <taxon>Embryophyta</taxon>
        <taxon>Tracheophyta</taxon>
        <taxon>Spermatophyta</taxon>
        <taxon>Magnoliopsida</taxon>
        <taxon>eudicotyledons</taxon>
        <taxon>Gunneridae</taxon>
        <taxon>Pentapetalae</taxon>
        <taxon>rosids</taxon>
        <taxon>fabids</taxon>
        <taxon>Fagales</taxon>
        <taxon>Fagaceae</taxon>
        <taxon>Castanea</taxon>
    </lineage>
</organism>
<feature type="repeat" description="PPR" evidence="2">
    <location>
        <begin position="160"/>
        <end position="194"/>
    </location>
</feature>
<proteinExistence type="predicted"/>